<dbReference type="InterPro" id="IPR029526">
    <property type="entry name" value="PGBD"/>
</dbReference>
<dbReference type="OrthoDB" id="6771383at2759"/>
<gene>
    <name evidence="3" type="ORF">PHAECO_LOCUS9542</name>
</gene>
<protein>
    <recommendedName>
        <fullName evidence="2">PiggyBac transposable element-derived protein domain-containing protein</fullName>
    </recommendedName>
</protein>
<dbReference type="EMBL" id="OU896711">
    <property type="protein sequence ID" value="CAG9822188.1"/>
    <property type="molecule type" value="Genomic_DNA"/>
</dbReference>
<evidence type="ECO:0000313" key="3">
    <source>
        <dbReference type="EMBL" id="CAG9822188.1"/>
    </source>
</evidence>
<reference evidence="3" key="2">
    <citation type="submission" date="2022-10" db="EMBL/GenBank/DDBJ databases">
        <authorList>
            <consortium name="ENA_rothamsted_submissions"/>
            <consortium name="culmorum"/>
            <person name="King R."/>
        </authorList>
    </citation>
    <scope>NUCLEOTIDE SEQUENCE</scope>
</reference>
<name>A0A9N9SGE5_PHACE</name>
<dbReference type="PANTHER" id="PTHR46599:SF3">
    <property type="entry name" value="PIGGYBAC TRANSPOSABLE ELEMENT-DERIVED PROTEIN 4"/>
    <property type="match status" value="1"/>
</dbReference>
<dbReference type="Proteomes" id="UP001153737">
    <property type="component" value="Chromosome 5"/>
</dbReference>
<feature type="region of interest" description="Disordered" evidence="1">
    <location>
        <begin position="372"/>
        <end position="412"/>
    </location>
</feature>
<reference evidence="3" key="1">
    <citation type="submission" date="2022-01" db="EMBL/GenBank/DDBJ databases">
        <authorList>
            <person name="King R."/>
        </authorList>
    </citation>
    <scope>NUCLEOTIDE SEQUENCE</scope>
</reference>
<feature type="compositionally biased region" description="Low complexity" evidence="1">
    <location>
        <begin position="123"/>
        <end position="149"/>
    </location>
</feature>
<feature type="region of interest" description="Disordered" evidence="1">
    <location>
        <begin position="118"/>
        <end position="150"/>
    </location>
</feature>
<feature type="region of interest" description="Disordered" evidence="1">
    <location>
        <begin position="312"/>
        <end position="348"/>
    </location>
</feature>
<accession>A0A9N9SGE5</accession>
<evidence type="ECO:0000313" key="4">
    <source>
        <dbReference type="Proteomes" id="UP001153737"/>
    </source>
</evidence>
<organism evidence="3 4">
    <name type="scientific">Phaedon cochleariae</name>
    <name type="common">Mustard beetle</name>
    <dbReference type="NCBI Taxonomy" id="80249"/>
    <lineage>
        <taxon>Eukaryota</taxon>
        <taxon>Metazoa</taxon>
        <taxon>Ecdysozoa</taxon>
        <taxon>Arthropoda</taxon>
        <taxon>Hexapoda</taxon>
        <taxon>Insecta</taxon>
        <taxon>Pterygota</taxon>
        <taxon>Neoptera</taxon>
        <taxon>Endopterygota</taxon>
        <taxon>Coleoptera</taxon>
        <taxon>Polyphaga</taxon>
        <taxon>Cucujiformia</taxon>
        <taxon>Chrysomeloidea</taxon>
        <taxon>Chrysomelidae</taxon>
        <taxon>Chrysomelinae</taxon>
        <taxon>Chrysomelini</taxon>
        <taxon>Phaedon</taxon>
    </lineage>
</organism>
<dbReference type="Pfam" id="PF13843">
    <property type="entry name" value="DDE_Tnp_1_7"/>
    <property type="match status" value="1"/>
</dbReference>
<evidence type="ECO:0000256" key="1">
    <source>
        <dbReference type="SAM" id="MobiDB-lite"/>
    </source>
</evidence>
<keyword evidence="4" id="KW-1185">Reference proteome</keyword>
<feature type="domain" description="PiggyBac transposable element-derived protein" evidence="2">
    <location>
        <begin position="170"/>
        <end position="284"/>
    </location>
</feature>
<evidence type="ECO:0000259" key="2">
    <source>
        <dbReference type="Pfam" id="PF13843"/>
    </source>
</evidence>
<sequence length="412" mass="45978">MVEGWLKNLRANWAEADLIELIIQGIRERDVQTTANNLNLKKIPDLLVYLGTLMKPSAQVDKRSTSESITSVRTVDEPPRKLEAVSLYTASTPGAIENITSRSNNLKRRAANVEVECRRKISDASSDSSDSSSSESSTSENESENSPNDQVVLHEHDDDLEARNRCPEQRGQFTIATAKMNELETDLICLAWRDKKVHTFIGTCGTSLEGTPAKKKRTDATGETTIKEVPRTQLVQEYFDGAPAIDIHNHIRQSGLALEDVWNTQRWEHRMFSSIFGIIETNAFLSYKYFKGDQSIKHSDFTEALALQLINNPRRPQRENVGGEKENAVRPQNQNEAVPRPLPESNNSFADATMLHNINESLDFSTALKANNITSTPNPLPTPSSKNTNNTTTPKPQSPHIPTNLQPKIPPN</sequence>
<proteinExistence type="predicted"/>
<dbReference type="AlphaFoldDB" id="A0A9N9SGE5"/>
<feature type="compositionally biased region" description="Basic and acidic residues" evidence="1">
    <location>
        <begin position="316"/>
        <end position="328"/>
    </location>
</feature>
<feature type="compositionally biased region" description="Low complexity" evidence="1">
    <location>
        <begin position="372"/>
        <end position="395"/>
    </location>
</feature>
<dbReference type="PANTHER" id="PTHR46599">
    <property type="entry name" value="PIGGYBAC TRANSPOSABLE ELEMENT-DERIVED PROTEIN 4"/>
    <property type="match status" value="1"/>
</dbReference>